<proteinExistence type="predicted"/>
<dbReference type="GO" id="GO:0015833">
    <property type="term" value="P:peptide transport"/>
    <property type="evidence" value="ECO:0007669"/>
    <property type="project" value="TreeGrafter"/>
</dbReference>
<feature type="domain" description="Solute-binding protein family 5" evidence="5">
    <location>
        <begin position="95"/>
        <end position="451"/>
    </location>
</feature>
<dbReference type="PANTHER" id="PTHR30290:SF38">
    <property type="entry name" value="D,D-DIPEPTIDE-BINDING PERIPLASMIC PROTEIN DDPA-RELATED"/>
    <property type="match status" value="1"/>
</dbReference>
<dbReference type="Gene3D" id="3.10.105.10">
    <property type="entry name" value="Dipeptide-binding Protein, Domain 3"/>
    <property type="match status" value="1"/>
</dbReference>
<dbReference type="GO" id="GO:0005886">
    <property type="term" value="C:plasma membrane"/>
    <property type="evidence" value="ECO:0007669"/>
    <property type="project" value="UniProtKB-SubCell"/>
</dbReference>
<keyword evidence="2 4" id="KW-0732">Signal</keyword>
<feature type="region of interest" description="Disordered" evidence="3">
    <location>
        <begin position="25"/>
        <end position="53"/>
    </location>
</feature>
<reference evidence="6" key="1">
    <citation type="submission" date="2024-07" db="EMBL/GenBank/DDBJ databases">
        <title>Halotolerant mesophilic bacterium Ornithinibacillus sp. 4-3, sp. nov., isolated from soil.</title>
        <authorList>
            <person name="Sidarenka A.V."/>
            <person name="Guliayeva D.E."/>
            <person name="Leanovich S.I."/>
            <person name="Hileuskaya K.S."/>
            <person name="Akhremchuk A.E."/>
            <person name="Sikolenko M.A."/>
            <person name="Valentovich L.N."/>
        </authorList>
    </citation>
    <scope>NUCLEOTIDE SEQUENCE</scope>
    <source>
        <strain evidence="6">4-3</strain>
    </source>
</reference>
<dbReference type="RefSeq" id="WP_368653891.1">
    <property type="nucleotide sequence ID" value="NZ_CP162599.1"/>
</dbReference>
<protein>
    <submittedName>
        <fullName evidence="6">ABC transporter substrate-binding protein</fullName>
    </submittedName>
</protein>
<dbReference type="InterPro" id="IPR039424">
    <property type="entry name" value="SBP_5"/>
</dbReference>
<dbReference type="Pfam" id="PF00496">
    <property type="entry name" value="SBP_bac_5"/>
    <property type="match status" value="1"/>
</dbReference>
<feature type="chain" id="PRO_5044197748" evidence="4">
    <location>
        <begin position="21"/>
        <end position="536"/>
    </location>
</feature>
<dbReference type="InterPro" id="IPR000914">
    <property type="entry name" value="SBP_5_dom"/>
</dbReference>
<dbReference type="GO" id="GO:1904680">
    <property type="term" value="F:peptide transmembrane transporter activity"/>
    <property type="evidence" value="ECO:0007669"/>
    <property type="project" value="TreeGrafter"/>
</dbReference>
<dbReference type="Gene3D" id="3.40.190.10">
    <property type="entry name" value="Periplasmic binding protein-like II"/>
    <property type="match status" value="1"/>
</dbReference>
<dbReference type="PROSITE" id="PS51257">
    <property type="entry name" value="PROKAR_LIPOPROTEIN"/>
    <property type="match status" value="1"/>
</dbReference>
<dbReference type="AlphaFoldDB" id="A0AB39HSA9"/>
<dbReference type="InterPro" id="IPR023765">
    <property type="entry name" value="SBP_5_CS"/>
</dbReference>
<gene>
    <name evidence="6" type="ORF">AB4Y30_02245</name>
</gene>
<dbReference type="SUPFAM" id="SSF53850">
    <property type="entry name" value="Periplasmic binding protein-like II"/>
    <property type="match status" value="1"/>
</dbReference>
<organism evidence="6">
    <name type="scientific">Ornithinibacillus sp. 4-3</name>
    <dbReference type="NCBI Taxonomy" id="3231488"/>
    <lineage>
        <taxon>Bacteria</taxon>
        <taxon>Bacillati</taxon>
        <taxon>Bacillota</taxon>
        <taxon>Bacilli</taxon>
        <taxon>Bacillales</taxon>
        <taxon>Bacillaceae</taxon>
        <taxon>Ornithinibacillus</taxon>
    </lineage>
</organism>
<evidence type="ECO:0000256" key="4">
    <source>
        <dbReference type="SAM" id="SignalP"/>
    </source>
</evidence>
<dbReference type="EMBL" id="CP162599">
    <property type="protein sequence ID" value="XDK33209.1"/>
    <property type="molecule type" value="Genomic_DNA"/>
</dbReference>
<dbReference type="PANTHER" id="PTHR30290">
    <property type="entry name" value="PERIPLASMIC BINDING COMPONENT OF ABC TRANSPORTER"/>
    <property type="match status" value="1"/>
</dbReference>
<evidence type="ECO:0000256" key="1">
    <source>
        <dbReference type="ARBA" id="ARBA00004193"/>
    </source>
</evidence>
<evidence type="ECO:0000313" key="6">
    <source>
        <dbReference type="EMBL" id="XDK33209.1"/>
    </source>
</evidence>
<dbReference type="CDD" id="cd08502">
    <property type="entry name" value="PBP2_NikA_DppA_OppA_like_16"/>
    <property type="match status" value="1"/>
</dbReference>
<feature type="compositionally biased region" description="Acidic residues" evidence="3">
    <location>
        <begin position="25"/>
        <end position="48"/>
    </location>
</feature>
<name>A0AB39HSA9_9BACI</name>
<sequence>MKKQYLLLLATIFALFLIVAGCSSESEDDKDSTTDDSGETAENEDEQEEAKGGELRVALSAQPANLDQPMSTNTSTRDVSRLIFETLLTTNSKFEPVPMLAESYDISEDGLVYTFKLREGIKFHNGEEMDSEDVVASMERWLEVSTITGSIFENSKFEATDKYVVELTLQRPYGLAAETLASTKMAPAIMPKEIIENVSDAGVTEYIGTGPFKMEEWRTDQYIHLTKFEDYQALDEEPDGLAGKKEALVDDIYFEFVSDAATRLAGLQTGEYDVGYAFPFDNYEMLDADEETESILEGAGELVLIYNKSEGLASNFKMRQAINAALDIEKILLTAFTNEDLYVMSSSYMNRYIEKWVSEAGSEFWNINDPELAKELLEEAGYDGEEFILMTTRDYPHIYNAAVVVQEQLSNIGMNVSLEVYDWPTLADKQNKPGEWDAFVNGLTPVTTPPQLNHINPTYSRGVQSDEILDMMKQLEEAPTFEESREIWDEIQGYAWEHHLPVTNFGGYHSLYGARTNVSGFHTFHGGVFWNVSVDK</sequence>
<evidence type="ECO:0000256" key="3">
    <source>
        <dbReference type="SAM" id="MobiDB-lite"/>
    </source>
</evidence>
<accession>A0AB39HSA9</accession>
<evidence type="ECO:0000259" key="5">
    <source>
        <dbReference type="Pfam" id="PF00496"/>
    </source>
</evidence>
<evidence type="ECO:0000256" key="2">
    <source>
        <dbReference type="ARBA" id="ARBA00022729"/>
    </source>
</evidence>
<feature type="signal peptide" evidence="4">
    <location>
        <begin position="1"/>
        <end position="20"/>
    </location>
</feature>
<comment type="subcellular location">
    <subcellularLocation>
        <location evidence="1">Cell membrane</location>
        <topology evidence="1">Lipid-anchor</topology>
    </subcellularLocation>
</comment>
<dbReference type="PROSITE" id="PS01040">
    <property type="entry name" value="SBP_BACTERIAL_5"/>
    <property type="match status" value="1"/>
</dbReference>